<organism evidence="1 2">
    <name type="scientific">Helicobacter mustelae (strain ATCC 43772 / CCUG 25715 / CIP 103759 / LMG 18044 / NCTC 12198 / R85-136P)</name>
    <name type="common">Campylobacter mustelae</name>
    <dbReference type="NCBI Taxonomy" id="679897"/>
    <lineage>
        <taxon>Bacteria</taxon>
        <taxon>Pseudomonadati</taxon>
        <taxon>Campylobacterota</taxon>
        <taxon>Epsilonproteobacteria</taxon>
        <taxon>Campylobacterales</taxon>
        <taxon>Helicobacteraceae</taxon>
        <taxon>Helicobacter</taxon>
    </lineage>
</organism>
<dbReference type="EMBL" id="FN555004">
    <property type="protein sequence ID" value="CBG40652.1"/>
    <property type="molecule type" value="Genomic_DNA"/>
</dbReference>
<accession>D3UJH6</accession>
<dbReference type="AlphaFoldDB" id="D3UJH6"/>
<dbReference type="HOGENOM" id="CLU_2825192_0_0_7"/>
<dbReference type="STRING" id="679897.HMU13990"/>
<keyword evidence="2" id="KW-1185">Reference proteome</keyword>
<evidence type="ECO:0000313" key="1">
    <source>
        <dbReference type="EMBL" id="CBG40652.1"/>
    </source>
</evidence>
<name>D3UJH6_HELM1</name>
<evidence type="ECO:0000313" key="2">
    <source>
        <dbReference type="Proteomes" id="UP000001522"/>
    </source>
</evidence>
<proteinExistence type="predicted"/>
<gene>
    <name evidence="1" type="ordered locus">HMU13990</name>
</gene>
<sequence length="66" mass="7585">MCEFFASLHGVFYFLLSSPSTSKQSSLQASNFDKAHKFCEFPRRCVRFPIAARILKFFERAGGFLL</sequence>
<dbReference type="Proteomes" id="UP000001522">
    <property type="component" value="Chromosome"/>
</dbReference>
<dbReference type="KEGG" id="hms:HMU13990"/>
<protein>
    <submittedName>
        <fullName evidence="1">Uncharacterized protein</fullName>
    </submittedName>
</protein>
<reference evidence="1 2" key="1">
    <citation type="journal article" date="2010" name="BMC Genomics">
        <title>Comparative genomics and proteomics of Helicobacter mustelae, an ulcerogenic and carcinogenic gastric pathogen.</title>
        <authorList>
            <person name="O'Toole P.W."/>
            <person name="Snelling W.J."/>
            <person name="Canchaya C."/>
            <person name="Forde B.M."/>
            <person name="Hardie K.R."/>
            <person name="Josenhans C."/>
            <person name="Graham R.L.J."/>
            <person name="McMullan G."/>
            <person name="Parkhill J."/>
            <person name="Belda E."/>
            <person name="Bentley S.D."/>
        </authorList>
    </citation>
    <scope>NUCLEOTIDE SEQUENCE [LARGE SCALE GENOMIC DNA]</scope>
    <source>
        <strain evidence="2">ATCC 43772 / LMG 18044 / NCTC 12198 / 12198</strain>
    </source>
</reference>